<reference evidence="2" key="1">
    <citation type="submission" date="2023-03" db="EMBL/GenBank/DDBJ databases">
        <title>Massive genome expansion in bonnet fungi (Mycena s.s.) driven by repeated elements and novel gene families across ecological guilds.</title>
        <authorList>
            <consortium name="Lawrence Berkeley National Laboratory"/>
            <person name="Harder C.B."/>
            <person name="Miyauchi S."/>
            <person name="Viragh M."/>
            <person name="Kuo A."/>
            <person name="Thoen E."/>
            <person name="Andreopoulos B."/>
            <person name="Lu D."/>
            <person name="Skrede I."/>
            <person name="Drula E."/>
            <person name="Henrissat B."/>
            <person name="Morin E."/>
            <person name="Kohler A."/>
            <person name="Barry K."/>
            <person name="LaButti K."/>
            <person name="Morin E."/>
            <person name="Salamov A."/>
            <person name="Lipzen A."/>
            <person name="Mereny Z."/>
            <person name="Hegedus B."/>
            <person name="Baldrian P."/>
            <person name="Stursova M."/>
            <person name="Weitz H."/>
            <person name="Taylor A."/>
            <person name="Grigoriev I.V."/>
            <person name="Nagy L.G."/>
            <person name="Martin F."/>
            <person name="Kauserud H."/>
        </authorList>
    </citation>
    <scope>NUCLEOTIDE SEQUENCE</scope>
    <source>
        <strain evidence="2">CBHHK002</strain>
    </source>
</reference>
<feature type="region of interest" description="Disordered" evidence="1">
    <location>
        <begin position="1"/>
        <end position="21"/>
    </location>
</feature>
<comment type="caution">
    <text evidence="2">The sequence shown here is derived from an EMBL/GenBank/DDBJ whole genome shotgun (WGS) entry which is preliminary data.</text>
</comment>
<dbReference type="AlphaFoldDB" id="A0AAD7E9W8"/>
<organism evidence="2 3">
    <name type="scientific">Mycena albidolilacea</name>
    <dbReference type="NCBI Taxonomy" id="1033008"/>
    <lineage>
        <taxon>Eukaryota</taxon>
        <taxon>Fungi</taxon>
        <taxon>Dikarya</taxon>
        <taxon>Basidiomycota</taxon>
        <taxon>Agaricomycotina</taxon>
        <taxon>Agaricomycetes</taxon>
        <taxon>Agaricomycetidae</taxon>
        <taxon>Agaricales</taxon>
        <taxon>Marasmiineae</taxon>
        <taxon>Mycenaceae</taxon>
        <taxon>Mycena</taxon>
    </lineage>
</organism>
<evidence type="ECO:0000313" key="2">
    <source>
        <dbReference type="EMBL" id="KAJ7306201.1"/>
    </source>
</evidence>
<evidence type="ECO:0000256" key="1">
    <source>
        <dbReference type="SAM" id="MobiDB-lite"/>
    </source>
</evidence>
<gene>
    <name evidence="2" type="ORF">DFH08DRAFT_824859</name>
</gene>
<name>A0AAD7E9W8_9AGAR</name>
<proteinExistence type="predicted"/>
<feature type="compositionally biased region" description="Basic and acidic residues" evidence="1">
    <location>
        <begin position="1"/>
        <end position="12"/>
    </location>
</feature>
<accession>A0AAD7E9W8</accession>
<sequence>MHLHRFHNDAKKPCPAARDPSVPPIAVSPGASLVTRMSPHSGIQLKGRPPPRAAARTVTSLTVLLSYAPRHNLNVFEDTYKECLFSKYFHLAGGALPHCGLPHARWKLEAFPPPFYQDIPTVFF</sequence>
<dbReference type="EMBL" id="JARIHO010000094">
    <property type="protein sequence ID" value="KAJ7306201.1"/>
    <property type="molecule type" value="Genomic_DNA"/>
</dbReference>
<keyword evidence="3" id="KW-1185">Reference proteome</keyword>
<protein>
    <submittedName>
        <fullName evidence="2">Uncharacterized protein</fullName>
    </submittedName>
</protein>
<dbReference type="Proteomes" id="UP001218218">
    <property type="component" value="Unassembled WGS sequence"/>
</dbReference>
<evidence type="ECO:0000313" key="3">
    <source>
        <dbReference type="Proteomes" id="UP001218218"/>
    </source>
</evidence>